<evidence type="ECO:0000313" key="3">
    <source>
        <dbReference type="Proteomes" id="UP000758168"/>
    </source>
</evidence>
<dbReference type="EMBL" id="JAGIOB010000001">
    <property type="protein sequence ID" value="MBP2416819.1"/>
    <property type="molecule type" value="Genomic_DNA"/>
</dbReference>
<protein>
    <recommendedName>
        <fullName evidence="1">TY-Chap central domain-containing protein</fullName>
    </recommendedName>
</protein>
<reference evidence="2 3" key="1">
    <citation type="submission" date="2021-03" db="EMBL/GenBank/DDBJ databases">
        <title>Sequencing the genomes of 1000 actinobacteria strains.</title>
        <authorList>
            <person name="Klenk H.-P."/>
        </authorList>
    </citation>
    <scope>NUCLEOTIDE SEQUENCE [LARGE SCALE GENOMIC DNA]</scope>
    <source>
        <strain evidence="2 3">DSM 12936</strain>
    </source>
</reference>
<keyword evidence="3" id="KW-1185">Reference proteome</keyword>
<evidence type="ECO:0000313" key="2">
    <source>
        <dbReference type="EMBL" id="MBP2416819.1"/>
    </source>
</evidence>
<comment type="caution">
    <text evidence="2">The sequence shown here is derived from an EMBL/GenBank/DDBJ whole genome shotgun (WGS) entry which is preliminary data.</text>
</comment>
<dbReference type="Gene3D" id="3.30.1460.10">
    <property type="match status" value="1"/>
</dbReference>
<gene>
    <name evidence="2" type="ORF">JOF54_001741</name>
</gene>
<feature type="domain" description="TY-Chap central" evidence="1">
    <location>
        <begin position="11"/>
        <end position="141"/>
    </location>
</feature>
<evidence type="ECO:0000259" key="1">
    <source>
        <dbReference type="Pfam" id="PF22551"/>
    </source>
</evidence>
<dbReference type="Proteomes" id="UP000758168">
    <property type="component" value="Unassembled WGS sequence"/>
</dbReference>
<dbReference type="RefSeq" id="WP_210054815.1">
    <property type="nucleotide sequence ID" value="NZ_BAAAMH010000013.1"/>
</dbReference>
<organism evidence="2 3">
    <name type="scientific">Microlunatus capsulatus</name>
    <dbReference type="NCBI Taxonomy" id="99117"/>
    <lineage>
        <taxon>Bacteria</taxon>
        <taxon>Bacillati</taxon>
        <taxon>Actinomycetota</taxon>
        <taxon>Actinomycetes</taxon>
        <taxon>Propionibacteriales</taxon>
        <taxon>Propionibacteriaceae</taxon>
        <taxon>Microlunatus</taxon>
    </lineage>
</organism>
<name>A0ABS4Z779_9ACTN</name>
<proteinExistence type="predicted"/>
<sequence length="148" mass="15925">MDVRTSTQRRWLRSHVASIVSSMTGEPATTDSDGDYPVRGTTSQAWVRLTTGDPCGVHVFGYAARDVPARAAVLRELNQHNWGRLGTRVAWSEGLVLVDSFLFADAITEETLTLVLRRVLALADQLGPVLTAVHGGTTYLEASSASAA</sequence>
<dbReference type="Pfam" id="PF22551">
    <property type="entry name" value="TY-Chap1"/>
    <property type="match status" value="1"/>
</dbReference>
<dbReference type="SUPFAM" id="SSF69635">
    <property type="entry name" value="Type III secretory system chaperone-like"/>
    <property type="match status" value="1"/>
</dbReference>
<accession>A0ABS4Z779</accession>
<dbReference type="InterPro" id="IPR054343">
    <property type="entry name" value="TY-Chap_M"/>
</dbReference>